<sequence length="177" mass="19070">MKKRLTINNVTGVADIIMAFLIMISWFAVLFAAVGDATAGTHATGGVGSFFYICAGITLILHIIAWIKSKKAGISVVGHVLGIIGMACFLITMVLAFPAFVLAILAAIFTLLQKTETSEVILMATNGKPGKGRHGAVRNRVQYYNPKTNKWVKADRDSHTFLNVKSDGTPFKGVTKK</sequence>
<proteinExistence type="predicted"/>
<reference evidence="2 3" key="1">
    <citation type="submission" date="2017-11" db="EMBL/GenBank/DDBJ databases">
        <title>Draft Genome Sequence of Sporolactobacillus inulinus NBRC 111894 Isolated from Koso, a Japanese Sugar-Vegetable Fermented Beverage.</title>
        <authorList>
            <person name="Chiou T.Y."/>
            <person name="Oshima K."/>
            <person name="Suda W."/>
            <person name="Hattori M."/>
            <person name="Takahashi T."/>
        </authorList>
    </citation>
    <scope>NUCLEOTIDE SEQUENCE [LARGE SCALE GENOMIC DNA]</scope>
    <source>
        <strain evidence="2 3">NBRC111894</strain>
    </source>
</reference>
<comment type="caution">
    <text evidence="2">The sequence shown here is derived from an EMBL/GenBank/DDBJ whole genome shotgun (WGS) entry which is preliminary data.</text>
</comment>
<feature type="transmembrane region" description="Helical" evidence="1">
    <location>
        <begin position="46"/>
        <end position="67"/>
    </location>
</feature>
<dbReference type="AlphaFoldDB" id="A0A4Y1ZBW4"/>
<gene>
    <name evidence="2" type="ORF">NBRC111894_2111</name>
</gene>
<accession>A0A4Y1ZBW4</accession>
<keyword evidence="1" id="KW-1133">Transmembrane helix</keyword>
<feature type="transmembrane region" description="Helical" evidence="1">
    <location>
        <begin position="79"/>
        <end position="112"/>
    </location>
</feature>
<dbReference type="RefSeq" id="WP_262392703.1">
    <property type="nucleotide sequence ID" value="NZ_BEXB01000015.1"/>
</dbReference>
<protein>
    <submittedName>
        <fullName evidence="2">Phage protein</fullName>
    </submittedName>
</protein>
<evidence type="ECO:0000313" key="3">
    <source>
        <dbReference type="Proteomes" id="UP000319716"/>
    </source>
</evidence>
<evidence type="ECO:0000256" key="1">
    <source>
        <dbReference type="SAM" id="Phobius"/>
    </source>
</evidence>
<keyword evidence="1" id="KW-0472">Membrane</keyword>
<dbReference type="Proteomes" id="UP000319716">
    <property type="component" value="Unassembled WGS sequence"/>
</dbReference>
<dbReference type="EMBL" id="BEXB01000015">
    <property type="protein sequence ID" value="GAY76557.1"/>
    <property type="molecule type" value="Genomic_DNA"/>
</dbReference>
<evidence type="ECO:0000313" key="2">
    <source>
        <dbReference type="EMBL" id="GAY76557.1"/>
    </source>
</evidence>
<name>A0A4Y1ZBW4_9BACL</name>
<organism evidence="2 3">
    <name type="scientific">Sporolactobacillus inulinus</name>
    <dbReference type="NCBI Taxonomy" id="2078"/>
    <lineage>
        <taxon>Bacteria</taxon>
        <taxon>Bacillati</taxon>
        <taxon>Bacillota</taxon>
        <taxon>Bacilli</taxon>
        <taxon>Bacillales</taxon>
        <taxon>Sporolactobacillaceae</taxon>
        <taxon>Sporolactobacillus</taxon>
    </lineage>
</organism>
<keyword evidence="1" id="KW-0812">Transmembrane</keyword>
<feature type="transmembrane region" description="Helical" evidence="1">
    <location>
        <begin position="12"/>
        <end position="34"/>
    </location>
</feature>